<organism evidence="2 3">
    <name type="scientific">Formimonas warabiya</name>
    <dbReference type="NCBI Taxonomy" id="1761012"/>
    <lineage>
        <taxon>Bacteria</taxon>
        <taxon>Bacillati</taxon>
        <taxon>Bacillota</taxon>
        <taxon>Clostridia</taxon>
        <taxon>Eubacteriales</taxon>
        <taxon>Peptococcaceae</taxon>
        <taxon>Candidatus Formimonas</taxon>
    </lineage>
</organism>
<gene>
    <name evidence="2" type="ORF">DCMF_07960</name>
</gene>
<name>A0A3G1KQJ1_FORW1</name>
<accession>A0A3G1KQJ1</accession>
<dbReference type="Pfam" id="PF10668">
    <property type="entry name" value="Phage_terminase"/>
    <property type="match status" value="1"/>
</dbReference>
<dbReference type="Proteomes" id="UP000323521">
    <property type="component" value="Chromosome"/>
</dbReference>
<dbReference type="InterPro" id="IPR018925">
    <property type="entry name" value="XtmA-like_N"/>
</dbReference>
<keyword evidence="3" id="KW-1185">Reference proteome</keyword>
<evidence type="ECO:0000313" key="2">
    <source>
        <dbReference type="EMBL" id="ATW24718.1"/>
    </source>
</evidence>
<evidence type="ECO:0000259" key="1">
    <source>
        <dbReference type="Pfam" id="PF10668"/>
    </source>
</evidence>
<protein>
    <recommendedName>
        <fullName evidence="1">PBSX phage terminase small subunit-like N-terminal domain-containing protein</fullName>
    </recommendedName>
</protein>
<dbReference type="AlphaFoldDB" id="A0A3G1KQJ1"/>
<dbReference type="EMBL" id="CP017634">
    <property type="protein sequence ID" value="ATW24718.1"/>
    <property type="molecule type" value="Genomic_DNA"/>
</dbReference>
<feature type="domain" description="PBSX phage terminase small subunit-like N-terminal" evidence="1">
    <location>
        <begin position="6"/>
        <end position="54"/>
    </location>
</feature>
<proteinExistence type="predicted"/>
<sequence length="100" mass="11846">MICSGTRERNPNREKAKQLWTEHLGNITNRKIAELLGENEKVVAIWKQRDKWNVVQRRNVEPRKVTKMPRKTRAVLPQRRIKTLKSMLPDFFRPNSAALQ</sequence>
<reference evidence="2 3" key="1">
    <citation type="submission" date="2016-10" db="EMBL/GenBank/DDBJ databases">
        <title>Complete Genome Sequence of Peptococcaceae strain DCMF.</title>
        <authorList>
            <person name="Edwards R.J."/>
            <person name="Holland S.I."/>
            <person name="Deshpande N.P."/>
            <person name="Wong Y.K."/>
            <person name="Ertan H."/>
            <person name="Manefield M."/>
            <person name="Russell T.L."/>
            <person name="Lee M.J."/>
        </authorList>
    </citation>
    <scope>NUCLEOTIDE SEQUENCE [LARGE SCALE GENOMIC DNA]</scope>
    <source>
        <strain evidence="2 3">DCMF</strain>
    </source>
</reference>
<evidence type="ECO:0000313" key="3">
    <source>
        <dbReference type="Proteomes" id="UP000323521"/>
    </source>
</evidence>
<dbReference type="KEGG" id="fwa:DCMF_07960"/>